<protein>
    <recommendedName>
        <fullName evidence="8">CCHC-type domain-containing protein</fullName>
    </recommendedName>
</protein>
<dbReference type="InterPro" id="IPR001878">
    <property type="entry name" value="Znf_CCHC"/>
</dbReference>
<keyword evidence="1" id="KW-0863">Zinc-finger</keyword>
<keyword evidence="1" id="KW-0862">Zinc</keyword>
<sequence>MANIPVQGAPLQGYGNVAPFTGVQSGVIMCHICGKVGHYARNCWSGGNGRPVSGPPTITNGTQDDDMKEMKEFSREKMRKQKADLKRREKEEEEKRRKEEENRREHDRLKEAEAREARMEARLVRFLAQHSKTVDRGESSVKKKSPKTKARMLREIRSYLVESEDDSEEVKEEAGKLIEAIERRKGKRKETAGGGVVSRNLRKGQQGDLVMVEEDDEVRTPPAARRGEGQDAASTDMLEFAIEMHRHLSEKKVSELRKLCNREGIEWSPRDVAIGELVKCKAKLAYGENNAPTNDPGVYAVVSPFCRHFYIGATTRKIIIRWSDHVKGAIRKEAGNAPKLHNWLKIFGWDKYLVLPLVCNASDPFVVESTLIRRFSPALNTQGSRKEGIARRKKKGKRERGKRNNNERGGSVILFNGKASIIDAILELKEDSRIKQIRSSGGVVWEDKWQSVKGKVGGCILEIGGKGIPLRECRKKLKEGGNFSIRSIVVISSSVTRRKNILRELMRRPGNIRSIYKLGSEEIINLHRTSGLFCEKKTHNHLRYAISNVARRKYGVEMRRRPCVKIPFSPLIRLGEVRRLTSNVLAQILPDKYIRAFVGRRVRVVLKKSVTVGGVIHNHWLYAGESEATCTFHYLDLPRFKRHVKVRLEHVHGIPAFVMNSKNVTRGMRISHKMLAECVLEGVKPWAKGKAMNIDRESIERCFDTRRGVGVLAMSTGEVREVMTDFQNLVAVPVDRNPGASLIPCPYLYITACKEIFNLSASFVEVFRSETEVLAEMKREYEEKGLQRVARWQTSGKVGHAYVLPKDKDLQRWRPILPCTHDPARLAGSRAGKAIRYMLFGLDRRCHFDLKSMDELREVCGRVESKLGAKADAAYARRYDVKEMFSRLSHQSILEAVAWLIECHKERGMIEVKVCARGKICAMTKRARKEEGFVLMSFEDIRAIVEFELNHTFVKCTGGMFKQIFGIPMGRNSIPAIACLVCACTEAKFVRSLGRRAGLVMGLRMIDDVAIIAAFSSDNEHSARNAEMMMARFEKCYDQELTLVKKDEGKNAFDFLGTRIIVQIQPLKIAVHPRTRNQLPLAENGALTIQSLHDYTSFSKKSCKRATVFSNLIRMSKLASSEEAMMASIAALMMEICLRGYPPEVSLGALARFARVSGGSLRIVLDVAAWLDGLAPGLMTLGILAEACGSF</sequence>
<dbReference type="PANTHER" id="PTHR21301:SF10">
    <property type="entry name" value="REVERSE TRANSCRIPTASE DOMAIN-CONTAINING PROTEIN"/>
    <property type="match status" value="1"/>
</dbReference>
<accession>A0A388L0A9</accession>
<dbReference type="Gramene" id="GBG75633">
    <property type="protein sequence ID" value="GBG75633"/>
    <property type="gene ID" value="CBR_g20262"/>
</dbReference>
<dbReference type="SMART" id="SM00343">
    <property type="entry name" value="ZnF_C2HC"/>
    <property type="match status" value="1"/>
</dbReference>
<feature type="region of interest" description="Disordered" evidence="2">
    <location>
        <begin position="185"/>
        <end position="232"/>
    </location>
</feature>
<dbReference type="PROSITE" id="PS50158">
    <property type="entry name" value="ZF_CCHC"/>
    <property type="match status" value="1"/>
</dbReference>
<evidence type="ECO:0000256" key="1">
    <source>
        <dbReference type="PROSITE-ProRule" id="PRU00047"/>
    </source>
</evidence>
<gene>
    <name evidence="6" type="ORF">CBR_g20262</name>
</gene>
<keyword evidence="1" id="KW-0479">Metal-binding</keyword>
<evidence type="ECO:0000313" key="7">
    <source>
        <dbReference type="Proteomes" id="UP000265515"/>
    </source>
</evidence>
<dbReference type="InterPro" id="IPR000305">
    <property type="entry name" value="GIY-YIG_endonuc"/>
</dbReference>
<organism evidence="6 7">
    <name type="scientific">Chara braunii</name>
    <name type="common">Braun's stonewort</name>
    <dbReference type="NCBI Taxonomy" id="69332"/>
    <lineage>
        <taxon>Eukaryota</taxon>
        <taxon>Viridiplantae</taxon>
        <taxon>Streptophyta</taxon>
        <taxon>Charophyceae</taxon>
        <taxon>Charales</taxon>
        <taxon>Characeae</taxon>
        <taxon>Chara</taxon>
    </lineage>
</organism>
<dbReference type="InterPro" id="IPR036875">
    <property type="entry name" value="Znf_CCHC_sf"/>
</dbReference>
<feature type="domain" description="CCHC-type" evidence="3">
    <location>
        <begin position="30"/>
        <end position="43"/>
    </location>
</feature>
<keyword evidence="7" id="KW-1185">Reference proteome</keyword>
<name>A0A388L0A9_CHABU</name>
<feature type="compositionally biased region" description="Basic and acidic residues" evidence="2">
    <location>
        <begin position="68"/>
        <end position="113"/>
    </location>
</feature>
<feature type="compositionally biased region" description="Basic residues" evidence="2">
    <location>
        <begin position="391"/>
        <end position="403"/>
    </location>
</feature>
<dbReference type="PROSITE" id="PS50878">
    <property type="entry name" value="RT_POL"/>
    <property type="match status" value="1"/>
</dbReference>
<evidence type="ECO:0000313" key="6">
    <source>
        <dbReference type="EMBL" id="GBG75633.1"/>
    </source>
</evidence>
<dbReference type="EMBL" id="BFEA01000228">
    <property type="protein sequence ID" value="GBG75633.1"/>
    <property type="molecule type" value="Genomic_DNA"/>
</dbReference>
<dbReference type="SUPFAM" id="SSF57756">
    <property type="entry name" value="Retrovirus zinc finger-like domains"/>
    <property type="match status" value="1"/>
</dbReference>
<dbReference type="GO" id="GO:0008270">
    <property type="term" value="F:zinc ion binding"/>
    <property type="evidence" value="ECO:0007669"/>
    <property type="project" value="UniProtKB-KW"/>
</dbReference>
<dbReference type="InterPro" id="IPR000477">
    <property type="entry name" value="RT_dom"/>
</dbReference>
<dbReference type="AlphaFoldDB" id="A0A388L0A9"/>
<reference evidence="6 7" key="1">
    <citation type="journal article" date="2018" name="Cell">
        <title>The Chara Genome: Secondary Complexity and Implications for Plant Terrestrialization.</title>
        <authorList>
            <person name="Nishiyama T."/>
            <person name="Sakayama H."/>
            <person name="Vries J.D."/>
            <person name="Buschmann H."/>
            <person name="Saint-Marcoux D."/>
            <person name="Ullrich K.K."/>
            <person name="Haas F.B."/>
            <person name="Vanderstraeten L."/>
            <person name="Becker D."/>
            <person name="Lang D."/>
            <person name="Vosolsobe S."/>
            <person name="Rombauts S."/>
            <person name="Wilhelmsson P.K.I."/>
            <person name="Janitza P."/>
            <person name="Kern R."/>
            <person name="Heyl A."/>
            <person name="Rumpler F."/>
            <person name="Villalobos L.I.A.C."/>
            <person name="Clay J.M."/>
            <person name="Skokan R."/>
            <person name="Toyoda A."/>
            <person name="Suzuki Y."/>
            <person name="Kagoshima H."/>
            <person name="Schijlen E."/>
            <person name="Tajeshwar N."/>
            <person name="Catarino B."/>
            <person name="Hetherington A.J."/>
            <person name="Saltykova A."/>
            <person name="Bonnot C."/>
            <person name="Breuninger H."/>
            <person name="Symeonidi A."/>
            <person name="Radhakrishnan G.V."/>
            <person name="Van Nieuwerburgh F."/>
            <person name="Deforce D."/>
            <person name="Chang C."/>
            <person name="Karol K.G."/>
            <person name="Hedrich R."/>
            <person name="Ulvskov P."/>
            <person name="Glockner G."/>
            <person name="Delwiche C.F."/>
            <person name="Petrasek J."/>
            <person name="Van de Peer Y."/>
            <person name="Friml J."/>
            <person name="Beilby M."/>
            <person name="Dolan L."/>
            <person name="Kohara Y."/>
            <person name="Sugano S."/>
            <person name="Fujiyama A."/>
            <person name="Delaux P.-M."/>
            <person name="Quint M."/>
            <person name="TheiBen G."/>
            <person name="Hagemann M."/>
            <person name="Harholt J."/>
            <person name="Dunand C."/>
            <person name="Zachgo S."/>
            <person name="Langdale J."/>
            <person name="Maumus F."/>
            <person name="Straeten D.V.D."/>
            <person name="Gould S.B."/>
            <person name="Rensing S.A."/>
        </authorList>
    </citation>
    <scope>NUCLEOTIDE SEQUENCE [LARGE SCALE GENOMIC DNA]</scope>
    <source>
        <strain evidence="6 7">S276</strain>
    </source>
</reference>
<dbReference type="PROSITE" id="PS50164">
    <property type="entry name" value="GIY_YIG"/>
    <property type="match status" value="1"/>
</dbReference>
<comment type="caution">
    <text evidence="6">The sequence shown here is derived from an EMBL/GenBank/DDBJ whole genome shotgun (WGS) entry which is preliminary data.</text>
</comment>
<feature type="domain" description="GIY-YIG" evidence="4">
    <location>
        <begin position="294"/>
        <end position="381"/>
    </location>
</feature>
<evidence type="ECO:0000259" key="3">
    <source>
        <dbReference type="PROSITE" id="PS50158"/>
    </source>
</evidence>
<feature type="region of interest" description="Disordered" evidence="2">
    <location>
        <begin position="46"/>
        <end position="113"/>
    </location>
</feature>
<evidence type="ECO:0000259" key="4">
    <source>
        <dbReference type="PROSITE" id="PS50164"/>
    </source>
</evidence>
<evidence type="ECO:0008006" key="8">
    <source>
        <dbReference type="Google" id="ProtNLM"/>
    </source>
</evidence>
<feature type="domain" description="Reverse transcriptase" evidence="5">
    <location>
        <begin position="785"/>
        <end position="1060"/>
    </location>
</feature>
<feature type="region of interest" description="Disordered" evidence="2">
    <location>
        <begin position="383"/>
        <end position="409"/>
    </location>
</feature>
<evidence type="ECO:0000256" key="2">
    <source>
        <dbReference type="SAM" id="MobiDB-lite"/>
    </source>
</evidence>
<dbReference type="GO" id="GO:0003676">
    <property type="term" value="F:nucleic acid binding"/>
    <property type="evidence" value="ECO:0007669"/>
    <property type="project" value="InterPro"/>
</dbReference>
<dbReference type="OrthoDB" id="6361509at2759"/>
<dbReference type="Proteomes" id="UP000265515">
    <property type="component" value="Unassembled WGS sequence"/>
</dbReference>
<dbReference type="PANTHER" id="PTHR21301">
    <property type="entry name" value="REVERSE TRANSCRIPTASE"/>
    <property type="match status" value="1"/>
</dbReference>
<evidence type="ECO:0000259" key="5">
    <source>
        <dbReference type="PROSITE" id="PS50878"/>
    </source>
</evidence>
<proteinExistence type="predicted"/>